<dbReference type="SUPFAM" id="SSF50891">
    <property type="entry name" value="Cyclophilin-like"/>
    <property type="match status" value="1"/>
</dbReference>
<dbReference type="PROSITE" id="PS50072">
    <property type="entry name" value="CSA_PPIASE_2"/>
    <property type="match status" value="1"/>
</dbReference>
<dbReference type="GO" id="GO:0003755">
    <property type="term" value="F:peptidyl-prolyl cis-trans isomerase activity"/>
    <property type="evidence" value="ECO:0007669"/>
    <property type="project" value="InterPro"/>
</dbReference>
<dbReference type="InterPro" id="IPR029000">
    <property type="entry name" value="Cyclophilin-like_dom_sf"/>
</dbReference>
<evidence type="ECO:0000313" key="3">
    <source>
        <dbReference type="Proteomes" id="UP000078046"/>
    </source>
</evidence>
<proteinExistence type="predicted"/>
<dbReference type="Pfam" id="PF00160">
    <property type="entry name" value="Pro_isomerase"/>
    <property type="match status" value="1"/>
</dbReference>
<organism evidence="2 3">
    <name type="scientific">Intoshia linei</name>
    <dbReference type="NCBI Taxonomy" id="1819745"/>
    <lineage>
        <taxon>Eukaryota</taxon>
        <taxon>Metazoa</taxon>
        <taxon>Spiralia</taxon>
        <taxon>Lophotrochozoa</taxon>
        <taxon>Mesozoa</taxon>
        <taxon>Orthonectida</taxon>
        <taxon>Rhopaluridae</taxon>
        <taxon>Intoshia</taxon>
    </lineage>
</organism>
<dbReference type="PANTHER" id="PTHR11071:SF561">
    <property type="entry name" value="PEPTIDYL-PROLYL CIS-TRANS ISOMERASE D-RELATED"/>
    <property type="match status" value="1"/>
</dbReference>
<sequence>MELCNIEIYGQMNATILHMTHYYIQQLCLQESNLFNIQTFKPMFEFDWKLYMLDLKSKTEKELITYDENVIVILNGTTFMPSVDMIKWIEIEYGIETSRPQFLFESLCEDLYSEEIRVLLLTNDIVYFDVDVGDKPAGRLVILLYSDLLPKTCFNFKSLCNGEFENDSKTDQKIKLTYKNTKVHRIVKNGWIQAGNLQTDIENVYANSSVFDANNSYKHQTTSESKLYNSQSQALNVKYNNISKGPFFEDEGFSVPHNRRGVVGMANSGRNTNASQFYITLNNCGFLDKSYVCFGRLLEGWKTLEIMENQPLENGIPKNDIKFIRSGTILQ</sequence>
<dbReference type="Proteomes" id="UP000078046">
    <property type="component" value="Unassembled WGS sequence"/>
</dbReference>
<dbReference type="EMBL" id="LWCA01001135">
    <property type="protein sequence ID" value="OAF65818.1"/>
    <property type="molecule type" value="Genomic_DNA"/>
</dbReference>
<feature type="domain" description="PPIase cyclophilin-type" evidence="1">
    <location>
        <begin position="127"/>
        <end position="328"/>
    </location>
</feature>
<keyword evidence="3" id="KW-1185">Reference proteome</keyword>
<dbReference type="PANTHER" id="PTHR11071">
    <property type="entry name" value="PEPTIDYL-PROLYL CIS-TRANS ISOMERASE"/>
    <property type="match status" value="1"/>
</dbReference>
<dbReference type="Gene3D" id="2.40.100.10">
    <property type="entry name" value="Cyclophilin-like"/>
    <property type="match status" value="1"/>
</dbReference>
<gene>
    <name evidence="2" type="ORF">A3Q56_06459</name>
</gene>
<dbReference type="AlphaFoldDB" id="A0A177AUY0"/>
<name>A0A177AUY0_9BILA</name>
<dbReference type="PRINTS" id="PR00153">
    <property type="entry name" value="CSAPPISMRASE"/>
</dbReference>
<accession>A0A177AUY0</accession>
<protein>
    <submittedName>
        <fullName evidence="2">Cyclophilin-like protein PPIL6</fullName>
    </submittedName>
</protein>
<evidence type="ECO:0000259" key="1">
    <source>
        <dbReference type="PROSITE" id="PS50072"/>
    </source>
</evidence>
<dbReference type="OrthoDB" id="408413at2759"/>
<reference evidence="2 3" key="1">
    <citation type="submission" date="2016-04" db="EMBL/GenBank/DDBJ databases">
        <title>The genome of Intoshia linei affirms orthonectids as highly simplified spiralians.</title>
        <authorList>
            <person name="Mikhailov K.V."/>
            <person name="Slusarev G.S."/>
            <person name="Nikitin M.A."/>
            <person name="Logacheva M.D."/>
            <person name="Penin A."/>
            <person name="Aleoshin V."/>
            <person name="Panchin Y.V."/>
        </authorList>
    </citation>
    <scope>NUCLEOTIDE SEQUENCE [LARGE SCALE GENOMIC DNA]</scope>
    <source>
        <strain evidence="2">Intl2013</strain>
        <tissue evidence="2">Whole animal</tissue>
    </source>
</reference>
<comment type="caution">
    <text evidence="2">The sequence shown here is derived from an EMBL/GenBank/DDBJ whole genome shotgun (WGS) entry which is preliminary data.</text>
</comment>
<evidence type="ECO:0000313" key="2">
    <source>
        <dbReference type="EMBL" id="OAF65818.1"/>
    </source>
</evidence>
<dbReference type="InterPro" id="IPR002130">
    <property type="entry name" value="Cyclophilin-type_PPIase_dom"/>
</dbReference>
<dbReference type="GO" id="GO:0005737">
    <property type="term" value="C:cytoplasm"/>
    <property type="evidence" value="ECO:0007669"/>
    <property type="project" value="TreeGrafter"/>
</dbReference>